<proteinExistence type="predicted"/>
<dbReference type="Pfam" id="PF04964">
    <property type="entry name" value="Flp_Fap"/>
    <property type="match status" value="1"/>
</dbReference>
<keyword evidence="3" id="KW-1185">Reference proteome</keyword>
<evidence type="ECO:0000313" key="2">
    <source>
        <dbReference type="EMBL" id="WAP70654.1"/>
    </source>
</evidence>
<keyword evidence="1" id="KW-0472">Membrane</keyword>
<dbReference type="RefSeq" id="WP_268883162.1">
    <property type="nucleotide sequence ID" value="NZ_CP114029.1"/>
</dbReference>
<name>A0ABY7C6H0_9HYPH</name>
<sequence>MSPRSGISRQMVRASLARFCGSENGATAIEYGIIGVVMAIGILAAFPLLKEPLETLATTIGDAMG</sequence>
<accession>A0ABY7C6H0</accession>
<organism evidence="2 3">
    <name type="scientific">Jiella pelagia</name>
    <dbReference type="NCBI Taxonomy" id="2986949"/>
    <lineage>
        <taxon>Bacteria</taxon>
        <taxon>Pseudomonadati</taxon>
        <taxon>Pseudomonadota</taxon>
        <taxon>Alphaproteobacteria</taxon>
        <taxon>Hyphomicrobiales</taxon>
        <taxon>Aurantimonadaceae</taxon>
        <taxon>Jiella</taxon>
    </lineage>
</organism>
<gene>
    <name evidence="2" type="ORF">OH818_11925</name>
</gene>
<evidence type="ECO:0000256" key="1">
    <source>
        <dbReference type="SAM" id="Phobius"/>
    </source>
</evidence>
<feature type="transmembrane region" description="Helical" evidence="1">
    <location>
        <begin position="28"/>
        <end position="49"/>
    </location>
</feature>
<dbReference type="Proteomes" id="UP001164020">
    <property type="component" value="Chromosome"/>
</dbReference>
<reference evidence="2" key="1">
    <citation type="submission" date="2022-12" db="EMBL/GenBank/DDBJ databases">
        <title>Jiella pelagia sp. nov., isolated from phosphonate enriched culture of Northwest Pacific surface seawater.</title>
        <authorList>
            <person name="Shin D.Y."/>
            <person name="Hwang C.Y."/>
        </authorList>
    </citation>
    <scope>NUCLEOTIDE SEQUENCE</scope>
    <source>
        <strain evidence="2">HL-NP1</strain>
    </source>
</reference>
<dbReference type="InterPro" id="IPR007047">
    <property type="entry name" value="Flp_Fap"/>
</dbReference>
<keyword evidence="1" id="KW-1133">Transmembrane helix</keyword>
<dbReference type="EMBL" id="CP114029">
    <property type="protein sequence ID" value="WAP70654.1"/>
    <property type="molecule type" value="Genomic_DNA"/>
</dbReference>
<protein>
    <submittedName>
        <fullName evidence="2">Flp family type IVb pilin</fullName>
    </submittedName>
</protein>
<keyword evidence="1" id="KW-0812">Transmembrane</keyword>
<evidence type="ECO:0000313" key="3">
    <source>
        <dbReference type="Proteomes" id="UP001164020"/>
    </source>
</evidence>